<dbReference type="Pfam" id="PF01371">
    <property type="entry name" value="Trp_repressor"/>
    <property type="match status" value="1"/>
</dbReference>
<keyword evidence="3" id="KW-1185">Reference proteome</keyword>
<dbReference type="EMBL" id="JARQBZ010000032">
    <property type="protein sequence ID" value="MDT2834990.1"/>
    <property type="molecule type" value="Genomic_DNA"/>
</dbReference>
<evidence type="ECO:0000313" key="3">
    <source>
        <dbReference type="Proteomes" id="UP000288028"/>
    </source>
</evidence>
<dbReference type="InterPro" id="IPR010921">
    <property type="entry name" value="Trp_repressor/repl_initiator"/>
</dbReference>
<gene>
    <name evidence="2" type="ORF">CBF28_11320</name>
    <name evidence="1" type="ORF">P7H70_13165</name>
</gene>
<evidence type="ECO:0000313" key="2">
    <source>
        <dbReference type="EMBL" id="RSU12421.1"/>
    </source>
</evidence>
<comment type="caution">
    <text evidence="2">The sequence shown here is derived from an EMBL/GenBank/DDBJ whole genome shotgun (WGS) entry which is preliminary data.</text>
</comment>
<protein>
    <submittedName>
        <fullName evidence="2">Transcriptional regulator</fullName>
    </submittedName>
    <submittedName>
        <fullName evidence="1">YerC/YecD family TrpR-related protein</fullName>
    </submittedName>
</protein>
<reference evidence="2 3" key="1">
    <citation type="submission" date="2017-05" db="EMBL/GenBank/DDBJ databases">
        <title>Vagococcus spp. assemblies.</title>
        <authorList>
            <person name="Gulvik C.A."/>
        </authorList>
    </citation>
    <scope>NUCLEOTIDE SEQUENCE [LARGE SCALE GENOMIC DNA]</scope>
    <source>
        <strain evidence="2 3">SS1714</strain>
    </source>
</reference>
<dbReference type="SUPFAM" id="SSF48295">
    <property type="entry name" value="TrpR-like"/>
    <property type="match status" value="1"/>
</dbReference>
<dbReference type="InterPro" id="IPR000831">
    <property type="entry name" value="Trp_repress"/>
</dbReference>
<reference evidence="1" key="2">
    <citation type="submission" date="2023-03" db="EMBL/GenBank/DDBJ databases">
        <authorList>
            <person name="Shen W."/>
            <person name="Cai J."/>
        </authorList>
    </citation>
    <scope>NUCLEOTIDE SEQUENCE</scope>
    <source>
        <strain evidence="1">P96-3</strain>
    </source>
</reference>
<evidence type="ECO:0000313" key="1">
    <source>
        <dbReference type="EMBL" id="MDT2834990.1"/>
    </source>
</evidence>
<dbReference type="PANTHER" id="PTHR40080">
    <property type="entry name" value="LMO1763 PROTEIN"/>
    <property type="match status" value="1"/>
</dbReference>
<sequence length="97" mass="11263">MRIDRLSKGDTKEFFDSILALEDIDECYAFFDDLMTLKEMKVFVTRHVVANMLLEGSTYQEIEAKTQASTAIISRVKRSIEEGNGSYERVKERLINY</sequence>
<dbReference type="PANTHER" id="PTHR40080:SF1">
    <property type="entry name" value="TRPR-LIKE PROTEIN YERC_YECD"/>
    <property type="match status" value="1"/>
</dbReference>
<dbReference type="InterPro" id="IPR013368">
    <property type="entry name" value="YecD_YerC"/>
</dbReference>
<dbReference type="Gene3D" id="1.10.1270.10">
    <property type="entry name" value="TrpR-like"/>
    <property type="match status" value="1"/>
</dbReference>
<dbReference type="EMBL" id="NGKB01000011">
    <property type="protein sequence ID" value="RSU12421.1"/>
    <property type="molecule type" value="Genomic_DNA"/>
</dbReference>
<name>A0A430AWI0_9ENTE</name>
<dbReference type="NCBIfam" id="TIGR02531">
    <property type="entry name" value="yecD_yerC"/>
    <property type="match status" value="1"/>
</dbReference>
<dbReference type="PIRSF" id="PIRSF012508">
    <property type="entry name" value="YerC"/>
    <property type="match status" value="1"/>
</dbReference>
<dbReference type="RefSeq" id="WP_126795331.1">
    <property type="nucleotide sequence ID" value="NZ_CP060720.1"/>
</dbReference>
<dbReference type="GeneID" id="95581074"/>
<proteinExistence type="predicted"/>
<dbReference type="OrthoDB" id="2874807at2"/>
<dbReference type="InterPro" id="IPR038116">
    <property type="entry name" value="TrpR-like_sf"/>
</dbReference>
<organism evidence="2 3">
    <name type="scientific">Vagococcus carniphilus</name>
    <dbReference type="NCBI Taxonomy" id="218144"/>
    <lineage>
        <taxon>Bacteria</taxon>
        <taxon>Bacillati</taxon>
        <taxon>Bacillota</taxon>
        <taxon>Bacilli</taxon>
        <taxon>Lactobacillales</taxon>
        <taxon>Enterococcaceae</taxon>
        <taxon>Vagococcus</taxon>
    </lineage>
</organism>
<dbReference type="Proteomes" id="UP000288028">
    <property type="component" value="Unassembled WGS sequence"/>
</dbReference>
<dbReference type="AlphaFoldDB" id="A0A430AWI0"/>
<dbReference type="GO" id="GO:0043565">
    <property type="term" value="F:sequence-specific DNA binding"/>
    <property type="evidence" value="ECO:0007669"/>
    <property type="project" value="InterPro"/>
</dbReference>
<accession>A0A430AWI0</accession>
<dbReference type="Proteomes" id="UP001268577">
    <property type="component" value="Unassembled WGS sequence"/>
</dbReference>
<dbReference type="GO" id="GO:0003700">
    <property type="term" value="F:DNA-binding transcription factor activity"/>
    <property type="evidence" value="ECO:0007669"/>
    <property type="project" value="InterPro"/>
</dbReference>